<sequence length="932" mass="106359">MSFYEINFSALHQVNPAFASTLPLEDTPLHYEVFMDENSIESLNLVHTTLFKPLYDTAPSLAFAEQTASFEVFQEYPYFYFFGLGNGVLLKYLLSNSHLKRIVVIEPDPQIAYIVLHMIDFSQEIRDGRLVILGQEQLDFPSIAPLFKELEVQRYVKLYYLHVMTPFYEAFQELIHKSNHLFIETIHHTIALAGNDTTDALIGLKHHMTNLPCIPHTPPLFDLIKKVGTTDVAVLVSTGPSLAKQLPLLKKIAPYVRIFAVDASLPILIQQGIKPDVVTSIERVAITSRFFEETPKEAMKGIITVLSSLQHAEVIDSVQGHDVIISLRPLGYMRVTGPKEWGYIGIGMSAANMAYELIYHSHFKTCILIGQDLAYGKDGKSHASGHVFGENDVKQSAVDGWTVAYGGEGKVKTTAIWNMFRGFFEKDIAEAKARMETINATEGGARIFGAIELPFEKALSLHVKKKSAKTPLKLSHVSPKEITTITQNVMHTVASIEEYLRTTQHEVETLFLKVAQTCDALAAKHEVSNEAIHVLLEAIEGIRAKSKEEIFDKVIWHIAQSMMLVQEITIAPIEVRYAPDEASRRQKMVDLLHTYKGWLFSLAGCIDAIVKTMDYGNNRALIHTVHEIDVWHDNTQIDTITCKNMQAQNGRVFDADMRGILYDVPDEYLGQNMLFKDAKTGEILPEAFVRVIDRTDEQYNKLRFRASLEAPIDTAKITDLYCPNAIGFLATEENLNDKEFVRYIKALMVDFPKCTFKALYLNSKTPSLVSAKFETDSLEMVLLFDIWDIFKHVEVYMSNYERSYFNDIENTIVQYLRTNSTDVMCIGLGLNQQKTSLREHENKNPQYFGNFFDHLEALGFSNEDSEKYGHTFHEIYYKKASEYYDVDIDFNLNETVSRAYVYWNLKLGLKNHQFFKNNIKFVRQMLKFMIHE</sequence>
<name>A0AA86AQ57_SULMK</name>
<dbReference type="PANTHER" id="PTHR41786">
    <property type="entry name" value="MOTILITY ACCESSORY FACTOR MAF"/>
    <property type="match status" value="1"/>
</dbReference>
<dbReference type="KEGG" id="smul:SMUL_3193"/>
<evidence type="ECO:0000259" key="1">
    <source>
        <dbReference type="Pfam" id="PF01973"/>
    </source>
</evidence>
<accession>A0AA86AQ57</accession>
<evidence type="ECO:0000313" key="3">
    <source>
        <dbReference type="Proteomes" id="UP000019322"/>
    </source>
</evidence>
<dbReference type="InterPro" id="IPR002826">
    <property type="entry name" value="MptE-like"/>
</dbReference>
<evidence type="ECO:0000313" key="2">
    <source>
        <dbReference type="EMBL" id="AHJ14419.1"/>
    </source>
</evidence>
<reference evidence="2 3" key="1">
    <citation type="journal article" date="2014" name="Environ. Microbiol.">
        <title>Insights into organohalide respiration and the versatile catabolism of Sulfurospirillum multivorans gained from comparative genomics and physiological studies.</title>
        <authorList>
            <person name="Goris T."/>
            <person name="Schubert T."/>
            <person name="Gadkari J."/>
            <person name="Wubet T."/>
            <person name="Tarkka M."/>
            <person name="Buscot F."/>
            <person name="Adrian L."/>
            <person name="Diekert G."/>
        </authorList>
    </citation>
    <scope>NUCLEOTIDE SEQUENCE [LARGE SCALE GENOMIC DNA]</scope>
    <source>
        <strain evidence="3">DM 12446 / JCM 15788 / NBRC 109480</strain>
    </source>
</reference>
<gene>
    <name evidence="2" type="ORF">SMUL_3193</name>
</gene>
<dbReference type="PANTHER" id="PTHR41786:SF1">
    <property type="entry name" value="6-HYDROXYMETHYLPTERIN DIPHOSPHOKINASE MPTE-LIKE DOMAIN-CONTAINING PROTEIN"/>
    <property type="match status" value="1"/>
</dbReference>
<protein>
    <recommendedName>
        <fullName evidence="1">6-hydroxymethylpterin diphosphokinase MptE-like domain-containing protein</fullName>
    </recommendedName>
</protein>
<proteinExistence type="predicted"/>
<dbReference type="AlphaFoldDB" id="A0AA86AQ57"/>
<dbReference type="Pfam" id="PF01973">
    <property type="entry name" value="MptE-like"/>
    <property type="match status" value="1"/>
</dbReference>
<dbReference type="RefSeq" id="WP_025346245.1">
    <property type="nucleotide sequence ID" value="NZ_CP007201.1"/>
</dbReference>
<feature type="domain" description="6-hydroxymethylpterin diphosphokinase MptE-like" evidence="1">
    <location>
        <begin position="205"/>
        <end position="377"/>
    </location>
</feature>
<dbReference type="Proteomes" id="UP000019322">
    <property type="component" value="Chromosome"/>
</dbReference>
<dbReference type="EMBL" id="CP007201">
    <property type="protein sequence ID" value="AHJ14419.1"/>
    <property type="molecule type" value="Genomic_DNA"/>
</dbReference>
<organism evidence="2 3">
    <name type="scientific">Sulfurospirillum multivorans (strain DM 12446 / JCM 15788 / NBRC 109480)</name>
    <dbReference type="NCBI Taxonomy" id="1150621"/>
    <lineage>
        <taxon>Bacteria</taxon>
        <taxon>Pseudomonadati</taxon>
        <taxon>Campylobacterota</taxon>
        <taxon>Epsilonproteobacteria</taxon>
        <taxon>Campylobacterales</taxon>
        <taxon>Sulfurospirillaceae</taxon>
        <taxon>Sulfurospirillum</taxon>
    </lineage>
</organism>